<keyword evidence="5" id="KW-0663">Pyridoxal phosphate</keyword>
<dbReference type="PANTHER" id="PTHR43488">
    <property type="entry name" value="GLUTAMATE-PYRUVATE AMINOTRANSFERASE ALAA"/>
    <property type="match status" value="1"/>
</dbReference>
<evidence type="ECO:0000256" key="5">
    <source>
        <dbReference type="ARBA" id="ARBA00022898"/>
    </source>
</evidence>
<evidence type="ECO:0000256" key="1">
    <source>
        <dbReference type="ARBA" id="ARBA00001933"/>
    </source>
</evidence>
<dbReference type="EC" id="2.6.1.2" evidence="6"/>
<comment type="similarity">
    <text evidence="2">Belongs to the class-I pyridoxal-phosphate-dependent aminotransferase family.</text>
</comment>
<reference evidence="8 9" key="1">
    <citation type="submission" date="2021-12" db="EMBL/GenBank/DDBJ databases">
        <title>Discovery of the Pendulisporaceae a myxobacterial family with distinct sporulation behavior and unique specialized metabolism.</title>
        <authorList>
            <person name="Garcia R."/>
            <person name="Popoff A."/>
            <person name="Bader C.D."/>
            <person name="Loehr J."/>
            <person name="Walesch S."/>
            <person name="Walt C."/>
            <person name="Boldt J."/>
            <person name="Bunk B."/>
            <person name="Haeckl F.J.F.P.J."/>
            <person name="Gunesch A.P."/>
            <person name="Birkelbach J."/>
            <person name="Nuebel U."/>
            <person name="Pietschmann T."/>
            <person name="Bach T."/>
            <person name="Mueller R."/>
        </authorList>
    </citation>
    <scope>NUCLEOTIDE SEQUENCE [LARGE SCALE GENOMIC DNA]</scope>
    <source>
        <strain evidence="8 9">MSr11954</strain>
    </source>
</reference>
<comment type="cofactor">
    <cofactor evidence="1">
        <name>pyridoxal 5'-phosphate</name>
        <dbReference type="ChEBI" id="CHEBI:597326"/>
    </cofactor>
</comment>
<feature type="domain" description="Aminotransferase class I/classII large" evidence="7">
    <location>
        <begin position="40"/>
        <end position="401"/>
    </location>
</feature>
<sequence>MPDGQAPTSIPVPRHLHSVRYEIRGPLAARALEMERQGAEVIKLNIGNPAAFGFRTPESMRLAIAEHLGEAEGYVHQKGILPAREAVVAETQSRGVRGVTVDDVVLGNGVSELILMCLEALLEPGDEVLVPSPDYPLWTAAVALTGARAVHYPCRSANGFCPDPQELERLITPRTKALVLINPNNPTGAVYPAAIVEALVRLVETRGLVLFSDEIYDRILYDCAQHTSVAALCHDTLCATFGGLSKVYRACGYRVGWVSFSGRKSHAKEYLQAVDLLASLRLCSNVPGQWAVQTALRGHQTIYDLTAPTGRLGRQRAAALEGIARSKYLDVVAPTGAIYGFVRANRELLPGFDDETFAMALLEEQKVLVVPGSGFNVDYKDHFRITLLPDEGTMREVFTRIEALLDTWSTAAVAK</sequence>
<organism evidence="8 9">
    <name type="scientific">Pendulispora albinea</name>
    <dbReference type="NCBI Taxonomy" id="2741071"/>
    <lineage>
        <taxon>Bacteria</taxon>
        <taxon>Pseudomonadati</taxon>
        <taxon>Myxococcota</taxon>
        <taxon>Myxococcia</taxon>
        <taxon>Myxococcales</taxon>
        <taxon>Sorangiineae</taxon>
        <taxon>Pendulisporaceae</taxon>
        <taxon>Pendulispora</taxon>
    </lineage>
</organism>
<protein>
    <recommendedName>
        <fullName evidence="6">alanine transaminase</fullName>
        <ecNumber evidence="6">2.6.1.2</ecNumber>
    </recommendedName>
</protein>
<dbReference type="InterPro" id="IPR051926">
    <property type="entry name" value="Ala_Aminotransferase"/>
</dbReference>
<evidence type="ECO:0000256" key="3">
    <source>
        <dbReference type="ARBA" id="ARBA00022576"/>
    </source>
</evidence>
<dbReference type="Gene3D" id="3.90.1150.10">
    <property type="entry name" value="Aspartate Aminotransferase, domain 1"/>
    <property type="match status" value="1"/>
</dbReference>
<keyword evidence="9" id="KW-1185">Reference proteome</keyword>
<dbReference type="GO" id="GO:0008483">
    <property type="term" value="F:transaminase activity"/>
    <property type="evidence" value="ECO:0007669"/>
    <property type="project" value="UniProtKB-KW"/>
</dbReference>
<dbReference type="InterPro" id="IPR015422">
    <property type="entry name" value="PyrdxlP-dep_Trfase_small"/>
</dbReference>
<accession>A0ABZ2LWK3</accession>
<dbReference type="Proteomes" id="UP001370348">
    <property type="component" value="Chromosome"/>
</dbReference>
<dbReference type="InterPro" id="IPR004839">
    <property type="entry name" value="Aminotransferase_I/II_large"/>
</dbReference>
<dbReference type="Gene3D" id="3.40.640.10">
    <property type="entry name" value="Type I PLP-dependent aspartate aminotransferase-like (Major domain)"/>
    <property type="match status" value="1"/>
</dbReference>
<evidence type="ECO:0000259" key="7">
    <source>
        <dbReference type="Pfam" id="PF00155"/>
    </source>
</evidence>
<evidence type="ECO:0000256" key="6">
    <source>
        <dbReference type="ARBA" id="ARBA00026106"/>
    </source>
</evidence>
<dbReference type="RefSeq" id="WP_394824747.1">
    <property type="nucleotide sequence ID" value="NZ_CP089984.1"/>
</dbReference>
<dbReference type="EMBL" id="CP089984">
    <property type="protein sequence ID" value="WXB15122.1"/>
    <property type="molecule type" value="Genomic_DNA"/>
</dbReference>
<gene>
    <name evidence="8" type="ORF">LZC94_45800</name>
</gene>
<name>A0ABZ2LWK3_9BACT</name>
<dbReference type="Pfam" id="PF00155">
    <property type="entry name" value="Aminotran_1_2"/>
    <property type="match status" value="1"/>
</dbReference>
<evidence type="ECO:0000313" key="9">
    <source>
        <dbReference type="Proteomes" id="UP001370348"/>
    </source>
</evidence>
<dbReference type="PANTHER" id="PTHR43488:SF2">
    <property type="entry name" value="GLUTAMATE-PYRUVATE AMINOTRANSFERASE ALAA"/>
    <property type="match status" value="1"/>
</dbReference>
<keyword evidence="4" id="KW-0808">Transferase</keyword>
<dbReference type="CDD" id="cd00609">
    <property type="entry name" value="AAT_like"/>
    <property type="match status" value="1"/>
</dbReference>
<evidence type="ECO:0000256" key="4">
    <source>
        <dbReference type="ARBA" id="ARBA00022679"/>
    </source>
</evidence>
<dbReference type="InterPro" id="IPR015421">
    <property type="entry name" value="PyrdxlP-dep_Trfase_major"/>
</dbReference>
<evidence type="ECO:0000256" key="2">
    <source>
        <dbReference type="ARBA" id="ARBA00007441"/>
    </source>
</evidence>
<dbReference type="InterPro" id="IPR015424">
    <property type="entry name" value="PyrdxlP-dep_Trfase"/>
</dbReference>
<evidence type="ECO:0000313" key="8">
    <source>
        <dbReference type="EMBL" id="WXB15122.1"/>
    </source>
</evidence>
<keyword evidence="3 8" id="KW-0032">Aminotransferase</keyword>
<dbReference type="SUPFAM" id="SSF53383">
    <property type="entry name" value="PLP-dependent transferases"/>
    <property type="match status" value="1"/>
</dbReference>
<proteinExistence type="inferred from homology"/>